<dbReference type="InterPro" id="IPR016055">
    <property type="entry name" value="A-D-PHexomutase_a/b/a-I/II/III"/>
</dbReference>
<proteinExistence type="inferred from homology"/>
<dbReference type="Pfam" id="PF02878">
    <property type="entry name" value="PGM_PMM_I"/>
    <property type="match status" value="1"/>
</dbReference>
<keyword evidence="3" id="KW-0479">Metal-binding</keyword>
<dbReference type="Pfam" id="PF02880">
    <property type="entry name" value="PGM_PMM_III"/>
    <property type="match status" value="1"/>
</dbReference>
<sequence>MGECGAAAAASEVPLAASTGDAELDKAVRQWLSWDKNERTRGQIEELLRSGQVQELRARLCQRLSFGTAGLRAPMGAGFSRINDLTIIQATQGTYRYLERRCPGLRLRGFVIGYDTRGQEASNCSSHRLAQLAAAVLLAKEVPVYLFSTYVPTPFVPYAVVQLGAAAGAMITASHNRKEDNGYKLYWAGGAQLPRAQEQEVLSCMEQSLEPWAGSWDLQLAESSSLRRDPLGAVCASYLRDLTKLCAHRELNQRCQLRFVHSSFHGVGHHYVQEAFRAFGFVPPIPVPEQQCPDPNFSTLSCPNPEEGEAVLELSLRLAEQEGARVVLATDPDADRLAVAERQQDASWKVFSGNELAALFGWWLFSCWQQRAPPGASPANLYMLATTVSSKILRAIAQQEGFHFEETLPGFKWVGNRAQELLGMGMEVLFAFEESIGFMCGTSVLDKDGVSAAVVLAEMASFLHAQGLSLAQKLSQIYDRYGYHLSRTCYFLCQPGTAEGIFERLRNFGCPGRYPGHCADFAILHLRDLARGYDSSQPGGKAALPGGSQLLTFTFGNGAEASLRRSGTEPKLKLYAELCARP</sequence>
<dbReference type="Pfam" id="PF02879">
    <property type="entry name" value="PGM_PMM_II"/>
    <property type="match status" value="1"/>
</dbReference>
<keyword evidence="10" id="KW-1185">Reference proteome</keyword>
<dbReference type="SUPFAM" id="SSF55957">
    <property type="entry name" value="Phosphoglucomutase, C-terminal domain"/>
    <property type="match status" value="1"/>
</dbReference>
<comment type="caution">
    <text evidence="9">The sequence shown here is derived from an EMBL/GenBank/DDBJ whole genome shotgun (WGS) entry which is preliminary data.</text>
</comment>
<protein>
    <submittedName>
        <fullName evidence="9">PGM2L synthase</fullName>
    </submittedName>
</protein>
<evidence type="ECO:0000259" key="6">
    <source>
        <dbReference type="Pfam" id="PF02878"/>
    </source>
</evidence>
<evidence type="ECO:0000256" key="5">
    <source>
        <dbReference type="ARBA" id="ARBA00023235"/>
    </source>
</evidence>
<evidence type="ECO:0000259" key="8">
    <source>
        <dbReference type="Pfam" id="PF02880"/>
    </source>
</evidence>
<evidence type="ECO:0000313" key="10">
    <source>
        <dbReference type="Proteomes" id="UP000627253"/>
    </source>
</evidence>
<reference evidence="9" key="1">
    <citation type="submission" date="2020-02" db="EMBL/GenBank/DDBJ databases">
        <title>Bird 10,000 Genomes (B10K) Project - Family phase.</title>
        <authorList>
            <person name="Zhang G."/>
        </authorList>
    </citation>
    <scope>NUCLEOTIDE SEQUENCE</scope>
    <source>
        <strain evidence="9">B10K-DU-002-37</strain>
        <tissue evidence="9">Muscle</tissue>
    </source>
</reference>
<evidence type="ECO:0000256" key="1">
    <source>
        <dbReference type="ARBA" id="ARBA00010231"/>
    </source>
</evidence>
<evidence type="ECO:0000259" key="7">
    <source>
        <dbReference type="Pfam" id="PF02879"/>
    </source>
</evidence>
<dbReference type="GO" id="GO:0005975">
    <property type="term" value="P:carbohydrate metabolic process"/>
    <property type="evidence" value="ECO:0007669"/>
    <property type="project" value="InterPro"/>
</dbReference>
<dbReference type="SUPFAM" id="SSF53738">
    <property type="entry name" value="Phosphoglucomutase, first 3 domains"/>
    <property type="match status" value="3"/>
</dbReference>
<dbReference type="FunFam" id="3.40.120.10:FF:000018">
    <property type="entry name" value="Glucose 1,6-bisphosphate synthase"/>
    <property type="match status" value="1"/>
</dbReference>
<dbReference type="GO" id="GO:0046872">
    <property type="term" value="F:metal ion binding"/>
    <property type="evidence" value="ECO:0007669"/>
    <property type="project" value="UniProtKB-KW"/>
</dbReference>
<keyword evidence="5" id="KW-0413">Isomerase</keyword>
<dbReference type="AlphaFoldDB" id="A0A852JE08"/>
<feature type="domain" description="Alpha-D-phosphohexomutase alpha/beta/alpha" evidence="8">
    <location>
        <begin position="353"/>
        <end position="481"/>
    </location>
</feature>
<dbReference type="Gene3D" id="3.40.120.10">
    <property type="entry name" value="Alpha-D-Glucose-1,6-Bisphosphate, subunit A, domain 3"/>
    <property type="match status" value="3"/>
</dbReference>
<feature type="non-terminal residue" evidence="9">
    <location>
        <position position="582"/>
    </location>
</feature>
<dbReference type="FunFam" id="3.40.120.10:FF:000017">
    <property type="entry name" value="glucose 1,6-bisphosphate synthase"/>
    <property type="match status" value="1"/>
</dbReference>
<evidence type="ECO:0000256" key="4">
    <source>
        <dbReference type="ARBA" id="ARBA00022842"/>
    </source>
</evidence>
<dbReference type="GO" id="GO:0005634">
    <property type="term" value="C:nucleus"/>
    <property type="evidence" value="ECO:0007669"/>
    <property type="project" value="TreeGrafter"/>
</dbReference>
<keyword evidence="2" id="KW-0597">Phosphoprotein</keyword>
<feature type="domain" description="Alpha-D-phosphohexomutase alpha/beta/alpha" evidence="6">
    <location>
        <begin position="64"/>
        <end position="207"/>
    </location>
</feature>
<dbReference type="PANTHER" id="PTHR45745:SF2">
    <property type="entry name" value="GLUCOSE 1,6-BISPHOSPHATE SYNTHASE"/>
    <property type="match status" value="1"/>
</dbReference>
<dbReference type="EMBL" id="WAAF01018288">
    <property type="protein sequence ID" value="NXX49868.1"/>
    <property type="molecule type" value="Genomic_DNA"/>
</dbReference>
<dbReference type="Proteomes" id="UP000627253">
    <property type="component" value="Unassembled WGS sequence"/>
</dbReference>
<dbReference type="InterPro" id="IPR036900">
    <property type="entry name" value="A-D-PHexomutase_C_sf"/>
</dbReference>
<comment type="similarity">
    <text evidence="1">Belongs to the phosphohexose mutase family.</text>
</comment>
<dbReference type="GO" id="GO:0047933">
    <property type="term" value="F:glucose-1,6-bisphosphate synthase activity"/>
    <property type="evidence" value="ECO:0007669"/>
    <property type="project" value="TreeGrafter"/>
</dbReference>
<dbReference type="InterPro" id="IPR005844">
    <property type="entry name" value="A-D-PHexomutase_a/b/a-I"/>
</dbReference>
<dbReference type="CDD" id="cd05799">
    <property type="entry name" value="PGM2"/>
    <property type="match status" value="1"/>
</dbReference>
<feature type="domain" description="Alpha-D-phosphohexomutase alpha/beta/alpha" evidence="7">
    <location>
        <begin position="237"/>
        <end position="341"/>
    </location>
</feature>
<dbReference type="GO" id="GO:0016868">
    <property type="term" value="F:intramolecular phosphotransferase activity"/>
    <property type="evidence" value="ECO:0007669"/>
    <property type="project" value="InterPro"/>
</dbReference>
<dbReference type="OrthoDB" id="8300170at2759"/>
<feature type="non-terminal residue" evidence="9">
    <location>
        <position position="1"/>
    </location>
</feature>
<dbReference type="InterPro" id="IPR005846">
    <property type="entry name" value="A-D-PHexomutase_a/b/a-III"/>
</dbReference>
<dbReference type="PANTHER" id="PTHR45745">
    <property type="entry name" value="PHOSPHOMANNOMUTASE 45A"/>
    <property type="match status" value="1"/>
</dbReference>
<gene>
    <name evidence="9" type="primary">Pgm2l1</name>
    <name evidence="9" type="ORF">TRILEU_R02127</name>
</gene>
<evidence type="ECO:0000313" key="9">
    <source>
        <dbReference type="EMBL" id="NXX49868.1"/>
    </source>
</evidence>
<evidence type="ECO:0000256" key="3">
    <source>
        <dbReference type="ARBA" id="ARBA00022723"/>
    </source>
</evidence>
<evidence type="ECO:0000256" key="2">
    <source>
        <dbReference type="ARBA" id="ARBA00022553"/>
    </source>
</evidence>
<keyword evidence="4" id="KW-0460">Magnesium</keyword>
<organism evidence="9 10">
    <name type="scientific">Tricholaema leucomelas</name>
    <name type="common">pied barbet</name>
    <dbReference type="NCBI Taxonomy" id="240729"/>
    <lineage>
        <taxon>Eukaryota</taxon>
        <taxon>Metazoa</taxon>
        <taxon>Chordata</taxon>
        <taxon>Craniata</taxon>
        <taxon>Vertebrata</taxon>
        <taxon>Euteleostomi</taxon>
        <taxon>Archelosauria</taxon>
        <taxon>Archosauria</taxon>
        <taxon>Dinosauria</taxon>
        <taxon>Saurischia</taxon>
        <taxon>Theropoda</taxon>
        <taxon>Coelurosauria</taxon>
        <taxon>Aves</taxon>
        <taxon>Neognathae</taxon>
        <taxon>Neoaves</taxon>
        <taxon>Telluraves</taxon>
        <taxon>Coraciimorphae</taxon>
        <taxon>Piciformes</taxon>
        <taxon>Lybiidae</taxon>
        <taxon>Tricholaema lacrymosa</taxon>
    </lineage>
</organism>
<dbReference type="InterPro" id="IPR005845">
    <property type="entry name" value="A-D-PHexomutase_a/b/a-II"/>
</dbReference>
<name>A0A852JE08_9PICI</name>
<accession>A0A852JE08</accession>